<feature type="region of interest" description="Disordered" evidence="1">
    <location>
        <begin position="1"/>
        <end position="25"/>
    </location>
</feature>
<accession>A0A978V8V7</accession>
<dbReference type="OrthoDB" id="688136at2759"/>
<evidence type="ECO:0000256" key="1">
    <source>
        <dbReference type="SAM" id="MobiDB-lite"/>
    </source>
</evidence>
<gene>
    <name evidence="2" type="ORF">FEM48_Zijuj06G0109200</name>
</gene>
<comment type="caution">
    <text evidence="2">The sequence shown here is derived from an EMBL/GenBank/DDBJ whole genome shotgun (WGS) entry which is preliminary data.</text>
</comment>
<sequence>MANSRRSKHEVYVAGGVGRGSKSDVVRCKKHPKHRQSPGVCSLCLKEKLYQLSNNSWSRATSYTTRSSDCSTSSSLSSYYSSSSASSYSTPAPSYRYMTQGKGSLSMSFVVSANNVLKKSRSLAFAPRTSRRRREHSDGVDEKKKGGFWSKLLLRHRSKRTDETSFMHSRTVRESKVQ</sequence>
<feature type="region of interest" description="Disordered" evidence="1">
    <location>
        <begin position="124"/>
        <end position="144"/>
    </location>
</feature>
<feature type="compositionally biased region" description="Basic and acidic residues" evidence="1">
    <location>
        <begin position="135"/>
        <end position="144"/>
    </location>
</feature>
<name>A0A978V8V7_ZIZJJ</name>
<feature type="region of interest" description="Disordered" evidence="1">
    <location>
        <begin position="62"/>
        <end position="92"/>
    </location>
</feature>
<dbReference type="AlphaFoldDB" id="A0A978V8V7"/>
<evidence type="ECO:0000313" key="3">
    <source>
        <dbReference type="Proteomes" id="UP000813462"/>
    </source>
</evidence>
<proteinExistence type="predicted"/>
<dbReference type="PANTHER" id="PTHR34046">
    <property type="entry name" value="OS06G0218800 PROTEIN"/>
    <property type="match status" value="1"/>
</dbReference>
<organism evidence="2 3">
    <name type="scientific">Ziziphus jujuba var. spinosa</name>
    <dbReference type="NCBI Taxonomy" id="714518"/>
    <lineage>
        <taxon>Eukaryota</taxon>
        <taxon>Viridiplantae</taxon>
        <taxon>Streptophyta</taxon>
        <taxon>Embryophyta</taxon>
        <taxon>Tracheophyta</taxon>
        <taxon>Spermatophyta</taxon>
        <taxon>Magnoliopsida</taxon>
        <taxon>eudicotyledons</taxon>
        <taxon>Gunneridae</taxon>
        <taxon>Pentapetalae</taxon>
        <taxon>rosids</taxon>
        <taxon>fabids</taxon>
        <taxon>Rosales</taxon>
        <taxon>Rhamnaceae</taxon>
        <taxon>Paliureae</taxon>
        <taxon>Ziziphus</taxon>
    </lineage>
</organism>
<dbReference type="Proteomes" id="UP000813462">
    <property type="component" value="Unassembled WGS sequence"/>
</dbReference>
<reference evidence="2" key="1">
    <citation type="journal article" date="2021" name="Front. Plant Sci.">
        <title>Chromosome-Scale Genome Assembly for Chinese Sour Jujube and Insights Into Its Genome Evolution and Domestication Signature.</title>
        <authorList>
            <person name="Shen L.-Y."/>
            <person name="Luo H."/>
            <person name="Wang X.-L."/>
            <person name="Wang X.-M."/>
            <person name="Qiu X.-J."/>
            <person name="Liu H."/>
            <person name="Zhou S.-S."/>
            <person name="Jia K.-H."/>
            <person name="Nie S."/>
            <person name="Bao Y.-T."/>
            <person name="Zhang R.-G."/>
            <person name="Yun Q.-Z."/>
            <person name="Chai Y.-H."/>
            <person name="Lu J.-Y."/>
            <person name="Li Y."/>
            <person name="Zhao S.-W."/>
            <person name="Mao J.-F."/>
            <person name="Jia S.-G."/>
            <person name="Mao Y.-M."/>
        </authorList>
    </citation>
    <scope>NUCLEOTIDE SEQUENCE</scope>
    <source>
        <strain evidence="2">AT0</strain>
        <tissue evidence="2">Leaf</tissue>
    </source>
</reference>
<protein>
    <submittedName>
        <fullName evidence="2">Uncharacterized protein</fullName>
    </submittedName>
</protein>
<dbReference type="EMBL" id="JAEACU010000006">
    <property type="protein sequence ID" value="KAH7524342.1"/>
    <property type="molecule type" value="Genomic_DNA"/>
</dbReference>
<dbReference type="PANTHER" id="PTHR34046:SF7">
    <property type="entry name" value="DUF740 FAMILY PROTEIN"/>
    <property type="match status" value="1"/>
</dbReference>
<evidence type="ECO:0000313" key="2">
    <source>
        <dbReference type="EMBL" id="KAH7524342.1"/>
    </source>
</evidence>